<proteinExistence type="predicted"/>
<comment type="caution">
    <text evidence="2">The sequence shown here is derived from an EMBL/GenBank/DDBJ whole genome shotgun (WGS) entry which is preliminary data.</text>
</comment>
<feature type="signal peptide" evidence="1">
    <location>
        <begin position="1"/>
        <end position="27"/>
    </location>
</feature>
<dbReference type="InterPro" id="IPR023614">
    <property type="entry name" value="Porin_dom_sf"/>
</dbReference>
<gene>
    <name evidence="2" type="ORF">GCM10007391_24690</name>
</gene>
<name>A0A918JQ63_9ALTE</name>
<organism evidence="2 3">
    <name type="scientific">Alteromonas halophila</name>
    <dbReference type="NCBI Taxonomy" id="516698"/>
    <lineage>
        <taxon>Bacteria</taxon>
        <taxon>Pseudomonadati</taxon>
        <taxon>Pseudomonadota</taxon>
        <taxon>Gammaproteobacteria</taxon>
        <taxon>Alteromonadales</taxon>
        <taxon>Alteromonadaceae</taxon>
        <taxon>Alteromonas/Salinimonas group</taxon>
        <taxon>Alteromonas</taxon>
    </lineage>
</organism>
<keyword evidence="1" id="KW-0732">Signal</keyword>
<evidence type="ECO:0008006" key="4">
    <source>
        <dbReference type="Google" id="ProtNLM"/>
    </source>
</evidence>
<dbReference type="AlphaFoldDB" id="A0A918JQ63"/>
<dbReference type="EMBL" id="BMXP01000006">
    <property type="protein sequence ID" value="GGW89477.1"/>
    <property type="molecule type" value="Genomic_DNA"/>
</dbReference>
<accession>A0A918JQ63</accession>
<dbReference type="Gene3D" id="2.40.160.10">
    <property type="entry name" value="Porin"/>
    <property type="match status" value="1"/>
</dbReference>
<reference evidence="2" key="1">
    <citation type="journal article" date="2014" name="Int. J. Syst. Evol. Microbiol.">
        <title>Complete genome sequence of Corynebacterium casei LMG S-19264T (=DSM 44701T), isolated from a smear-ripened cheese.</title>
        <authorList>
            <consortium name="US DOE Joint Genome Institute (JGI-PGF)"/>
            <person name="Walter F."/>
            <person name="Albersmeier A."/>
            <person name="Kalinowski J."/>
            <person name="Ruckert C."/>
        </authorList>
    </citation>
    <scope>NUCLEOTIDE SEQUENCE</scope>
    <source>
        <strain evidence="2">KCTC 22164</strain>
    </source>
</reference>
<dbReference type="Proteomes" id="UP000631300">
    <property type="component" value="Unassembled WGS sequence"/>
</dbReference>
<evidence type="ECO:0000313" key="3">
    <source>
        <dbReference type="Proteomes" id="UP000631300"/>
    </source>
</evidence>
<reference evidence="2" key="2">
    <citation type="submission" date="2020-09" db="EMBL/GenBank/DDBJ databases">
        <authorList>
            <person name="Sun Q."/>
            <person name="Kim S."/>
        </authorList>
    </citation>
    <scope>NUCLEOTIDE SEQUENCE</scope>
    <source>
        <strain evidence="2">KCTC 22164</strain>
    </source>
</reference>
<dbReference type="SUPFAM" id="SSF56935">
    <property type="entry name" value="Porins"/>
    <property type="match status" value="1"/>
</dbReference>
<sequence length="412" mass="45539">MVHLRMLTKLMCFCGAGLLTFTCNSFAIANLPVEASFFGTVGLAKSSSDEILFRSRVALPTGAGENWSFENDSKIGTQLSYAPSDTFSATIQALAELNSDDTYSPSIEWAYLTYRPRENLKFRLGRTVFPTFTASDYSNVDFAFLPVRMPHDVYSLVPFPGLDGIDVIFNTDAGKTYLTIQALAGQRDFNIYNNGIERTAYELKDSYGLRFSWRSGEWSGGAGYLQGTMRVDAPDVLALADALSSVAGTYPEFGVLADEISNVGKLIIRSVDVHYTGYRFSFSAEYVQRRWNINMNVSDTDAYYILGGYNFGKWTPYAFYSDSQNKSELPLSGYPAAGPLAPLTATLTSLFGPIATDGSTRCIGLRYDILENLAIKTQFERIEPGGSLYLQKNGQPVPQHINLYSVALSFVY</sequence>
<feature type="chain" id="PRO_5037066004" description="Porin" evidence="1">
    <location>
        <begin position="28"/>
        <end position="412"/>
    </location>
</feature>
<evidence type="ECO:0000256" key="1">
    <source>
        <dbReference type="SAM" id="SignalP"/>
    </source>
</evidence>
<evidence type="ECO:0000313" key="2">
    <source>
        <dbReference type="EMBL" id="GGW89477.1"/>
    </source>
</evidence>
<keyword evidence="3" id="KW-1185">Reference proteome</keyword>
<protein>
    <recommendedName>
        <fullName evidence="4">Porin</fullName>
    </recommendedName>
</protein>